<protein>
    <submittedName>
        <fullName evidence="3">Transposase</fullName>
    </submittedName>
</protein>
<dbReference type="InterPro" id="IPR047951">
    <property type="entry name" value="Transpos_ISL3"/>
</dbReference>
<dbReference type="RefSeq" id="WP_329409235.1">
    <property type="nucleotide sequence ID" value="NZ_CP109441.1"/>
</dbReference>
<dbReference type="PANTHER" id="PTHR33498:SF1">
    <property type="entry name" value="TRANSPOSASE FOR INSERTION SEQUENCE ELEMENT IS1557"/>
    <property type="match status" value="1"/>
</dbReference>
<reference evidence="3" key="1">
    <citation type="submission" date="2022-10" db="EMBL/GenBank/DDBJ databases">
        <title>The complete genomes of actinobacterial strains from the NBC collection.</title>
        <authorList>
            <person name="Joergensen T.S."/>
            <person name="Alvarez Arevalo M."/>
            <person name="Sterndorff E.B."/>
            <person name="Faurdal D."/>
            <person name="Vuksanovic O."/>
            <person name="Mourched A.-S."/>
            <person name="Charusanti P."/>
            <person name="Shaw S."/>
            <person name="Blin K."/>
            <person name="Weber T."/>
        </authorList>
    </citation>
    <scope>NUCLEOTIDE SEQUENCE</scope>
    <source>
        <strain evidence="3">NBC_01482</strain>
    </source>
</reference>
<dbReference type="EMBL" id="CP109441">
    <property type="protein sequence ID" value="WUV45742.1"/>
    <property type="molecule type" value="Genomic_DNA"/>
</dbReference>
<dbReference type="Pfam" id="PF01610">
    <property type="entry name" value="DDE_Tnp_ISL3"/>
    <property type="match status" value="1"/>
</dbReference>
<evidence type="ECO:0000313" key="3">
    <source>
        <dbReference type="EMBL" id="WUV45742.1"/>
    </source>
</evidence>
<dbReference type="InterPro" id="IPR002560">
    <property type="entry name" value="Transposase_DDE"/>
</dbReference>
<evidence type="ECO:0000259" key="2">
    <source>
        <dbReference type="Pfam" id="PF01610"/>
    </source>
</evidence>
<gene>
    <name evidence="3" type="ORF">OG563_42785</name>
</gene>
<feature type="domain" description="Transposase IS204/IS1001/IS1096/IS1165 DDE" evidence="2">
    <location>
        <begin position="28"/>
        <end position="144"/>
    </location>
</feature>
<accession>A0ABZ1YV21</accession>
<keyword evidence="4" id="KW-1185">Reference proteome</keyword>
<sequence length="148" mass="16607">MQDWRTAPPPPVDAPPPAPTPRQVTGWMMKPSADLTDDEKQHLQQILHRSDTLTTVNKLVSDFAGMVRERRGRHLDTWIADATNSGITHLSSFATGLLNDYDAVRNGLTLEWSSGAVEGNVNRIKMIKRTMYGRANFDLLRLRVLLAD</sequence>
<dbReference type="Proteomes" id="UP001432062">
    <property type="component" value="Chromosome"/>
</dbReference>
<feature type="compositionally biased region" description="Pro residues" evidence="1">
    <location>
        <begin position="7"/>
        <end position="20"/>
    </location>
</feature>
<feature type="region of interest" description="Disordered" evidence="1">
    <location>
        <begin position="1"/>
        <end position="23"/>
    </location>
</feature>
<organism evidence="3 4">
    <name type="scientific">Nocardia vinacea</name>
    <dbReference type="NCBI Taxonomy" id="96468"/>
    <lineage>
        <taxon>Bacteria</taxon>
        <taxon>Bacillati</taxon>
        <taxon>Actinomycetota</taxon>
        <taxon>Actinomycetes</taxon>
        <taxon>Mycobacteriales</taxon>
        <taxon>Nocardiaceae</taxon>
        <taxon>Nocardia</taxon>
    </lineage>
</organism>
<dbReference type="PANTHER" id="PTHR33498">
    <property type="entry name" value="TRANSPOSASE FOR INSERTION SEQUENCE ELEMENT IS1557"/>
    <property type="match status" value="1"/>
</dbReference>
<evidence type="ECO:0000313" key="4">
    <source>
        <dbReference type="Proteomes" id="UP001432062"/>
    </source>
</evidence>
<proteinExistence type="predicted"/>
<evidence type="ECO:0000256" key="1">
    <source>
        <dbReference type="SAM" id="MobiDB-lite"/>
    </source>
</evidence>
<name>A0ABZ1YV21_9NOCA</name>